<protein>
    <submittedName>
        <fullName evidence="2">Uncharacterized protein</fullName>
    </submittedName>
</protein>
<name>D6TLU8_KTERA</name>
<reference evidence="2 3" key="1">
    <citation type="journal article" date="2011" name="Stand. Genomic Sci.">
        <title>Non-contiguous finished genome sequence and contextual data of the filamentous soil bacterium Ktedonobacter racemifer type strain (SOSP1-21).</title>
        <authorList>
            <person name="Chang Y.J."/>
            <person name="Land M."/>
            <person name="Hauser L."/>
            <person name="Chertkov O."/>
            <person name="Del Rio T.G."/>
            <person name="Nolan M."/>
            <person name="Copeland A."/>
            <person name="Tice H."/>
            <person name="Cheng J.F."/>
            <person name="Lucas S."/>
            <person name="Han C."/>
            <person name="Goodwin L."/>
            <person name="Pitluck S."/>
            <person name="Ivanova N."/>
            <person name="Ovchinikova G."/>
            <person name="Pati A."/>
            <person name="Chen A."/>
            <person name="Palaniappan K."/>
            <person name="Mavromatis K."/>
            <person name="Liolios K."/>
            <person name="Brettin T."/>
            <person name="Fiebig A."/>
            <person name="Rohde M."/>
            <person name="Abt B."/>
            <person name="Goker M."/>
            <person name="Detter J.C."/>
            <person name="Woyke T."/>
            <person name="Bristow J."/>
            <person name="Eisen J.A."/>
            <person name="Markowitz V."/>
            <person name="Hugenholtz P."/>
            <person name="Kyrpides N.C."/>
            <person name="Klenk H.P."/>
            <person name="Lapidus A."/>
        </authorList>
    </citation>
    <scope>NUCLEOTIDE SEQUENCE [LARGE SCALE GENOMIC DNA]</scope>
    <source>
        <strain evidence="3">DSM 44963</strain>
    </source>
</reference>
<dbReference type="STRING" id="485913.Krac_8061"/>
<dbReference type="RefSeq" id="WP_007911314.1">
    <property type="nucleotide sequence ID" value="NZ_ADVG01000002.1"/>
</dbReference>
<gene>
    <name evidence="2" type="ORF">Krac_8061</name>
</gene>
<organism evidence="2 3">
    <name type="scientific">Ktedonobacter racemifer DSM 44963</name>
    <dbReference type="NCBI Taxonomy" id="485913"/>
    <lineage>
        <taxon>Bacteria</taxon>
        <taxon>Bacillati</taxon>
        <taxon>Chloroflexota</taxon>
        <taxon>Ktedonobacteria</taxon>
        <taxon>Ktedonobacterales</taxon>
        <taxon>Ktedonobacteraceae</taxon>
        <taxon>Ktedonobacter</taxon>
    </lineage>
</organism>
<keyword evidence="1" id="KW-0472">Membrane</keyword>
<dbReference type="Proteomes" id="UP000004508">
    <property type="component" value="Unassembled WGS sequence"/>
</dbReference>
<dbReference type="EMBL" id="ADVG01000002">
    <property type="protein sequence ID" value="EFH86748.1"/>
    <property type="molecule type" value="Genomic_DNA"/>
</dbReference>
<evidence type="ECO:0000313" key="2">
    <source>
        <dbReference type="EMBL" id="EFH86748.1"/>
    </source>
</evidence>
<proteinExistence type="predicted"/>
<evidence type="ECO:0000256" key="1">
    <source>
        <dbReference type="SAM" id="Phobius"/>
    </source>
</evidence>
<accession>D6TLU8</accession>
<keyword evidence="1" id="KW-0812">Transmembrane</keyword>
<feature type="transmembrane region" description="Helical" evidence="1">
    <location>
        <begin position="28"/>
        <end position="43"/>
    </location>
</feature>
<keyword evidence="1" id="KW-1133">Transmembrane helix</keyword>
<evidence type="ECO:0000313" key="3">
    <source>
        <dbReference type="Proteomes" id="UP000004508"/>
    </source>
</evidence>
<sequence>MKEILGLLGFFFLIGLLAQQHTTRTKWILGVGIVVLLLYMALTK</sequence>
<comment type="caution">
    <text evidence="2">The sequence shown here is derived from an EMBL/GenBank/DDBJ whole genome shotgun (WGS) entry which is preliminary data.</text>
</comment>
<keyword evidence="3" id="KW-1185">Reference proteome</keyword>
<dbReference type="InParanoid" id="D6TLU8"/>
<dbReference type="AlphaFoldDB" id="D6TLU8"/>